<evidence type="ECO:0000256" key="5">
    <source>
        <dbReference type="ARBA" id="ARBA00023136"/>
    </source>
</evidence>
<accession>A0A1S8MGI9</accession>
<dbReference type="KEGG" id="crw:CROST_036070"/>
<dbReference type="PIRSF" id="PIRSF006060">
    <property type="entry name" value="AA_transporter"/>
    <property type="match status" value="1"/>
</dbReference>
<dbReference type="PANTHER" id="PTHR43243">
    <property type="entry name" value="INNER MEMBRANE TRANSPORTER YGJI-RELATED"/>
    <property type="match status" value="1"/>
</dbReference>
<keyword evidence="7" id="KW-1185">Reference proteome</keyword>
<keyword evidence="3" id="KW-0812">Transmembrane</keyword>
<name>A0A1S8MGI9_9CLOT</name>
<dbReference type="Gene3D" id="1.20.1740.10">
    <property type="entry name" value="Amino acid/polyamine transporter I"/>
    <property type="match status" value="1"/>
</dbReference>
<dbReference type="Pfam" id="PF13520">
    <property type="entry name" value="AA_permease_2"/>
    <property type="match status" value="1"/>
</dbReference>
<evidence type="ECO:0000256" key="1">
    <source>
        <dbReference type="ARBA" id="ARBA00004141"/>
    </source>
</evidence>
<dbReference type="GO" id="GO:0015171">
    <property type="term" value="F:amino acid transmembrane transporter activity"/>
    <property type="evidence" value="ECO:0007669"/>
    <property type="project" value="TreeGrafter"/>
</dbReference>
<evidence type="ECO:0000313" key="7">
    <source>
        <dbReference type="Proteomes" id="UP000190951"/>
    </source>
</evidence>
<evidence type="ECO:0000256" key="4">
    <source>
        <dbReference type="ARBA" id="ARBA00022989"/>
    </source>
</evidence>
<gene>
    <name evidence="6" type="primary">yhdG_3</name>
    <name evidence="6" type="ORF">CROST_036070</name>
</gene>
<proteinExistence type="predicted"/>
<dbReference type="PANTHER" id="PTHR43243:SF4">
    <property type="entry name" value="CATIONIC AMINO ACID TRANSPORTER 4"/>
    <property type="match status" value="1"/>
</dbReference>
<keyword evidence="4" id="KW-1133">Transmembrane helix</keyword>
<comment type="subcellular location">
    <subcellularLocation>
        <location evidence="1">Membrane</location>
        <topology evidence="1">Multi-pass membrane protein</topology>
    </subcellularLocation>
</comment>
<keyword evidence="5" id="KW-0472">Membrane</keyword>
<reference evidence="6 7" key="1">
    <citation type="submission" date="2022-04" db="EMBL/GenBank/DDBJ databases">
        <title>Genome sequence of C. roseum typestrain.</title>
        <authorList>
            <person name="Poehlein A."/>
            <person name="Schoch T."/>
            <person name="Duerre P."/>
            <person name="Daniel R."/>
        </authorList>
    </citation>
    <scope>NUCLEOTIDE SEQUENCE [LARGE SCALE GENOMIC DNA]</scope>
    <source>
        <strain evidence="6 7">DSM 7320</strain>
    </source>
</reference>
<dbReference type="Proteomes" id="UP000190951">
    <property type="component" value="Chromosome"/>
</dbReference>
<keyword evidence="2" id="KW-0813">Transport</keyword>
<evidence type="ECO:0000256" key="3">
    <source>
        <dbReference type="ARBA" id="ARBA00022692"/>
    </source>
</evidence>
<dbReference type="EMBL" id="CP096983">
    <property type="protein sequence ID" value="URZ12862.1"/>
    <property type="molecule type" value="Genomic_DNA"/>
</dbReference>
<dbReference type="AlphaFoldDB" id="A0A1S8MGI9"/>
<dbReference type="InterPro" id="IPR002293">
    <property type="entry name" value="AA/rel_permease1"/>
</dbReference>
<protein>
    <submittedName>
        <fullName evidence="6">Amino acid permease YhdG</fullName>
    </submittedName>
</protein>
<sequence length="463" mass="49294">MKIFRKKSLDKMMLSAQKTHLKKTLKTKDIAALGIGAVVGVGIFVATGAGAHKAGPGIIISFLLAGLVACLCGLCYSELATMFPVSGSTYSYAYITFGEIVAMIVGWCLTSEYLVACSAVASGWSGTFIGILKNAGIVLPKIITASPSKGGIVDLPAILITLILTYILYYGMKESSRVNNLIVIIKIAIILLFLILGATHIHVSNYKPFAPFGFKGIFAGASVIFFSYIGFDAIATTAEEAEDPGRDVSRGLIICLAVVSLLYISVAFVLTGMVPYNKIVTEDAVPAALASVGINWGSALVGVGAILGMISTMIAVLYGQIRVFMVMSRDGLLPKALSKVHPKHNTPYIATVLTGATAAIIAGFLPLDIITNFLSIGTLLSFSVVALAVLVLRYKMPNAERKFRCPAVPVTPIVTIICCIILMTTLKPITWVAFLVWLAIGILMYIFYGSKHSSLENEEDKAS</sequence>
<dbReference type="STRING" id="84029.CROST_38630"/>
<dbReference type="GO" id="GO:0016020">
    <property type="term" value="C:membrane"/>
    <property type="evidence" value="ECO:0007669"/>
    <property type="project" value="UniProtKB-SubCell"/>
</dbReference>
<organism evidence="6 7">
    <name type="scientific">Clostridium felsineum</name>
    <dbReference type="NCBI Taxonomy" id="36839"/>
    <lineage>
        <taxon>Bacteria</taxon>
        <taxon>Bacillati</taxon>
        <taxon>Bacillota</taxon>
        <taxon>Clostridia</taxon>
        <taxon>Eubacteriales</taxon>
        <taxon>Clostridiaceae</taxon>
        <taxon>Clostridium</taxon>
    </lineage>
</organism>
<dbReference type="RefSeq" id="WP_077832257.1">
    <property type="nucleotide sequence ID" value="NZ_CP096983.1"/>
</dbReference>
<evidence type="ECO:0000256" key="2">
    <source>
        <dbReference type="ARBA" id="ARBA00022448"/>
    </source>
</evidence>
<evidence type="ECO:0000313" key="6">
    <source>
        <dbReference type="EMBL" id="URZ12862.1"/>
    </source>
</evidence>